<protein>
    <submittedName>
        <fullName evidence="2">Uncharacterized protein</fullName>
    </submittedName>
</protein>
<accession>A0A4D7QID1</accession>
<name>A0A4D7QID1_9HYPH</name>
<keyword evidence="3" id="KW-1185">Reference proteome</keyword>
<dbReference type="Proteomes" id="UP000298588">
    <property type="component" value="Chromosome"/>
</dbReference>
<dbReference type="AlphaFoldDB" id="A0A4D7QID1"/>
<feature type="region of interest" description="Disordered" evidence="1">
    <location>
        <begin position="1"/>
        <end position="22"/>
    </location>
</feature>
<feature type="compositionally biased region" description="Acidic residues" evidence="1">
    <location>
        <begin position="12"/>
        <end position="22"/>
    </location>
</feature>
<dbReference type="KEGG" id="paqt:E8L99_16135"/>
<sequence>MAQHSLRIRDEAETETYEPSDAEVEEVLAEFDGDPRRAIKALLQDIEALASDRRGTLAYGYMYQHLELVKLP</sequence>
<gene>
    <name evidence="2" type="ORF">E8L99_16135</name>
</gene>
<evidence type="ECO:0000313" key="3">
    <source>
        <dbReference type="Proteomes" id="UP000298588"/>
    </source>
</evidence>
<organism evidence="2 3">
    <name type="scientific">Phreatobacter aquaticus</name>
    <dbReference type="NCBI Taxonomy" id="2570229"/>
    <lineage>
        <taxon>Bacteria</taxon>
        <taxon>Pseudomonadati</taxon>
        <taxon>Pseudomonadota</taxon>
        <taxon>Alphaproteobacteria</taxon>
        <taxon>Hyphomicrobiales</taxon>
        <taxon>Phreatobacteraceae</taxon>
        <taxon>Phreatobacter</taxon>
    </lineage>
</organism>
<dbReference type="RefSeq" id="WP_137100507.1">
    <property type="nucleotide sequence ID" value="NZ_CP039865.1"/>
</dbReference>
<proteinExistence type="predicted"/>
<dbReference type="OrthoDB" id="8162650at2"/>
<evidence type="ECO:0000256" key="1">
    <source>
        <dbReference type="SAM" id="MobiDB-lite"/>
    </source>
</evidence>
<reference evidence="2 3" key="1">
    <citation type="submission" date="2019-04" db="EMBL/GenBank/DDBJ databases">
        <title>Phreatobacter aquaticus sp. nov.</title>
        <authorList>
            <person name="Choi A."/>
            <person name="Baek K."/>
        </authorList>
    </citation>
    <scope>NUCLEOTIDE SEQUENCE [LARGE SCALE GENOMIC DNA]</scope>
    <source>
        <strain evidence="2 3">NMCR1094</strain>
    </source>
</reference>
<dbReference type="EMBL" id="CP039865">
    <property type="protein sequence ID" value="QCK87178.1"/>
    <property type="molecule type" value="Genomic_DNA"/>
</dbReference>
<evidence type="ECO:0000313" key="2">
    <source>
        <dbReference type="EMBL" id="QCK87178.1"/>
    </source>
</evidence>